<dbReference type="CDD" id="cd06171">
    <property type="entry name" value="Sigma70_r4"/>
    <property type="match status" value="1"/>
</dbReference>
<dbReference type="InterPro" id="IPR013324">
    <property type="entry name" value="RNA_pol_sigma_r3/r4-like"/>
</dbReference>
<dbReference type="SUPFAM" id="SSF88946">
    <property type="entry name" value="Sigma2 domain of RNA polymerase sigma factors"/>
    <property type="match status" value="1"/>
</dbReference>
<gene>
    <name evidence="7" type="primary">ylaC_8</name>
    <name evidence="7" type="ORF">SDC9_83217</name>
</gene>
<feature type="domain" description="RNA polymerase sigma-70 region 2" evidence="5">
    <location>
        <begin position="5"/>
        <end position="71"/>
    </location>
</feature>
<dbReference type="Gene3D" id="1.10.10.10">
    <property type="entry name" value="Winged helix-like DNA-binding domain superfamily/Winged helix DNA-binding domain"/>
    <property type="match status" value="1"/>
</dbReference>
<keyword evidence="3" id="KW-0731">Sigma factor</keyword>
<proteinExistence type="inferred from homology"/>
<dbReference type="InterPro" id="IPR036388">
    <property type="entry name" value="WH-like_DNA-bd_sf"/>
</dbReference>
<sequence>MEADYTAYSRQVYAYVRTLGASVHEAEDVTQETFLRAVKGLDGFRGDCSMPTWLCRIARNVFLSERRRSGRFTDADPDTPVADPDVVGRLADRESARQVHRALHELGEPYKEVFSLRALGELPFAEIASIFGRTESWARVTYHRAKLHLRKELE</sequence>
<evidence type="ECO:0000313" key="7">
    <source>
        <dbReference type="EMBL" id="MPM36618.1"/>
    </source>
</evidence>
<evidence type="ECO:0000256" key="3">
    <source>
        <dbReference type="ARBA" id="ARBA00023082"/>
    </source>
</evidence>
<dbReference type="Gene3D" id="1.10.1740.10">
    <property type="match status" value="1"/>
</dbReference>
<accession>A0A644Z8K4</accession>
<dbReference type="EMBL" id="VSSQ01007667">
    <property type="protein sequence ID" value="MPM36618.1"/>
    <property type="molecule type" value="Genomic_DNA"/>
</dbReference>
<reference evidence="7" key="1">
    <citation type="submission" date="2019-08" db="EMBL/GenBank/DDBJ databases">
        <authorList>
            <person name="Kucharzyk K."/>
            <person name="Murdoch R.W."/>
            <person name="Higgins S."/>
            <person name="Loffler F."/>
        </authorList>
    </citation>
    <scope>NUCLEOTIDE SEQUENCE</scope>
</reference>
<dbReference type="InterPro" id="IPR013249">
    <property type="entry name" value="RNA_pol_sigma70_r4_t2"/>
</dbReference>
<dbReference type="GO" id="GO:0006352">
    <property type="term" value="P:DNA-templated transcription initiation"/>
    <property type="evidence" value="ECO:0007669"/>
    <property type="project" value="InterPro"/>
</dbReference>
<dbReference type="GO" id="GO:0003677">
    <property type="term" value="F:DNA binding"/>
    <property type="evidence" value="ECO:0007669"/>
    <property type="project" value="InterPro"/>
</dbReference>
<evidence type="ECO:0000256" key="4">
    <source>
        <dbReference type="ARBA" id="ARBA00023163"/>
    </source>
</evidence>
<dbReference type="Pfam" id="PF08281">
    <property type="entry name" value="Sigma70_r4_2"/>
    <property type="match status" value="1"/>
</dbReference>
<dbReference type="InterPro" id="IPR039425">
    <property type="entry name" value="RNA_pol_sigma-70-like"/>
</dbReference>
<dbReference type="InterPro" id="IPR014284">
    <property type="entry name" value="RNA_pol_sigma-70_dom"/>
</dbReference>
<keyword evidence="2" id="KW-0805">Transcription regulation</keyword>
<comment type="caution">
    <text evidence="7">The sequence shown here is derived from an EMBL/GenBank/DDBJ whole genome shotgun (WGS) entry which is preliminary data.</text>
</comment>
<feature type="domain" description="RNA polymerase sigma factor 70 region 4 type 2" evidence="6">
    <location>
        <begin position="97"/>
        <end position="149"/>
    </location>
</feature>
<dbReference type="InterPro" id="IPR013325">
    <property type="entry name" value="RNA_pol_sigma_r2"/>
</dbReference>
<dbReference type="GO" id="GO:0016987">
    <property type="term" value="F:sigma factor activity"/>
    <property type="evidence" value="ECO:0007669"/>
    <property type="project" value="UniProtKB-KW"/>
</dbReference>
<dbReference type="PANTHER" id="PTHR43133:SF51">
    <property type="entry name" value="RNA POLYMERASE SIGMA FACTOR"/>
    <property type="match status" value="1"/>
</dbReference>
<evidence type="ECO:0000259" key="5">
    <source>
        <dbReference type="Pfam" id="PF04542"/>
    </source>
</evidence>
<dbReference type="NCBIfam" id="TIGR02937">
    <property type="entry name" value="sigma70-ECF"/>
    <property type="match status" value="1"/>
</dbReference>
<organism evidence="7">
    <name type="scientific">bioreactor metagenome</name>
    <dbReference type="NCBI Taxonomy" id="1076179"/>
    <lineage>
        <taxon>unclassified sequences</taxon>
        <taxon>metagenomes</taxon>
        <taxon>ecological metagenomes</taxon>
    </lineage>
</organism>
<dbReference type="Pfam" id="PF04542">
    <property type="entry name" value="Sigma70_r2"/>
    <property type="match status" value="1"/>
</dbReference>
<dbReference type="PANTHER" id="PTHR43133">
    <property type="entry name" value="RNA POLYMERASE ECF-TYPE SIGMA FACTO"/>
    <property type="match status" value="1"/>
</dbReference>
<dbReference type="InterPro" id="IPR007627">
    <property type="entry name" value="RNA_pol_sigma70_r2"/>
</dbReference>
<name>A0A644Z8K4_9ZZZZ</name>
<evidence type="ECO:0000256" key="2">
    <source>
        <dbReference type="ARBA" id="ARBA00023015"/>
    </source>
</evidence>
<keyword evidence="4" id="KW-0804">Transcription</keyword>
<dbReference type="SUPFAM" id="SSF88659">
    <property type="entry name" value="Sigma3 and sigma4 domains of RNA polymerase sigma factors"/>
    <property type="match status" value="1"/>
</dbReference>
<evidence type="ECO:0000259" key="6">
    <source>
        <dbReference type="Pfam" id="PF08281"/>
    </source>
</evidence>
<dbReference type="AlphaFoldDB" id="A0A644Z8K4"/>
<evidence type="ECO:0000256" key="1">
    <source>
        <dbReference type="ARBA" id="ARBA00010641"/>
    </source>
</evidence>
<comment type="similarity">
    <text evidence="1">Belongs to the sigma-70 factor family. ECF subfamily.</text>
</comment>
<protein>
    <submittedName>
        <fullName evidence="7">RNA polymerase sigma factor YlaC</fullName>
    </submittedName>
</protein>